<feature type="coiled-coil region" evidence="1">
    <location>
        <begin position="27"/>
        <end position="59"/>
    </location>
</feature>
<dbReference type="OrthoDB" id="428298at2759"/>
<gene>
    <name evidence="2" type="ORF">AK812_SmicGene3723</name>
</gene>
<reference evidence="2 3" key="1">
    <citation type="submission" date="2016-02" db="EMBL/GenBank/DDBJ databases">
        <title>Genome analysis of coral dinoflagellate symbionts highlights evolutionary adaptations to a symbiotic lifestyle.</title>
        <authorList>
            <person name="Aranda M."/>
            <person name="Li Y."/>
            <person name="Liew Y.J."/>
            <person name="Baumgarten S."/>
            <person name="Simakov O."/>
            <person name="Wilson M."/>
            <person name="Piel J."/>
            <person name="Ashoor H."/>
            <person name="Bougouffa S."/>
            <person name="Bajic V.B."/>
            <person name="Ryu T."/>
            <person name="Ravasi T."/>
            <person name="Bayer T."/>
            <person name="Micklem G."/>
            <person name="Kim H."/>
            <person name="Bhak J."/>
            <person name="Lajeunesse T.C."/>
            <person name="Voolstra C.R."/>
        </authorList>
    </citation>
    <scope>NUCLEOTIDE SEQUENCE [LARGE SCALE GENOMIC DNA]</scope>
    <source>
        <strain evidence="2 3">CCMP2467</strain>
    </source>
</reference>
<evidence type="ECO:0000256" key="1">
    <source>
        <dbReference type="SAM" id="Coils"/>
    </source>
</evidence>
<keyword evidence="3" id="KW-1185">Reference proteome</keyword>
<sequence>MKRPSSLRSEDPPAKKAKGWETAQQLLAMAVADLQTAREEKNREKVEAAKKEVQAAEKKVDASPAQDWCQKLLDQELEFGTGEALLSTIGAKWDYCGREDLVNDLQVPFARLCEHKGVDEDKQNHPLLIAFASPGQGKSRLLSELPAMIEECRKKLNTEQVRKYKKTLALLDHL</sequence>
<name>A0A1Q9EY19_SYMMI</name>
<comment type="caution">
    <text evidence="2">The sequence shown here is derived from an EMBL/GenBank/DDBJ whole genome shotgun (WGS) entry which is preliminary data.</text>
</comment>
<evidence type="ECO:0000313" key="2">
    <source>
        <dbReference type="EMBL" id="OLQ12347.1"/>
    </source>
</evidence>
<proteinExistence type="predicted"/>
<evidence type="ECO:0000313" key="3">
    <source>
        <dbReference type="Proteomes" id="UP000186817"/>
    </source>
</evidence>
<keyword evidence="1" id="KW-0175">Coiled coil</keyword>
<organism evidence="2 3">
    <name type="scientific">Symbiodinium microadriaticum</name>
    <name type="common">Dinoflagellate</name>
    <name type="synonym">Zooxanthella microadriatica</name>
    <dbReference type="NCBI Taxonomy" id="2951"/>
    <lineage>
        <taxon>Eukaryota</taxon>
        <taxon>Sar</taxon>
        <taxon>Alveolata</taxon>
        <taxon>Dinophyceae</taxon>
        <taxon>Suessiales</taxon>
        <taxon>Symbiodiniaceae</taxon>
        <taxon>Symbiodinium</taxon>
    </lineage>
</organism>
<dbReference type="Proteomes" id="UP000186817">
    <property type="component" value="Unassembled WGS sequence"/>
</dbReference>
<protein>
    <submittedName>
        <fullName evidence="2">Uncharacterized protein</fullName>
    </submittedName>
</protein>
<dbReference type="EMBL" id="LSRX01000044">
    <property type="protein sequence ID" value="OLQ12347.1"/>
    <property type="molecule type" value="Genomic_DNA"/>
</dbReference>
<dbReference type="AlphaFoldDB" id="A0A1Q9EY19"/>
<accession>A0A1Q9EY19</accession>